<feature type="domain" description="GFO/IDH/MocA-like oxidoreductase" evidence="3">
    <location>
        <begin position="149"/>
        <end position="275"/>
    </location>
</feature>
<dbReference type="InterPro" id="IPR000683">
    <property type="entry name" value="Gfo/Idh/MocA-like_OxRdtase_N"/>
</dbReference>
<organism evidence="4">
    <name type="scientific">Cladocopium goreaui</name>
    <dbReference type="NCBI Taxonomy" id="2562237"/>
    <lineage>
        <taxon>Eukaryota</taxon>
        <taxon>Sar</taxon>
        <taxon>Alveolata</taxon>
        <taxon>Dinophyceae</taxon>
        <taxon>Suessiales</taxon>
        <taxon>Symbiodiniaceae</taxon>
        <taxon>Cladocopium</taxon>
    </lineage>
</organism>
<dbReference type="SUPFAM" id="SSF51735">
    <property type="entry name" value="NAD(P)-binding Rossmann-fold domains"/>
    <property type="match status" value="1"/>
</dbReference>
<evidence type="ECO:0000313" key="6">
    <source>
        <dbReference type="Proteomes" id="UP001152797"/>
    </source>
</evidence>
<keyword evidence="6" id="KW-1185">Reference proteome</keyword>
<dbReference type="PANTHER" id="PTHR42840:SF5">
    <property type="entry name" value="NAD(P)-BINDING ROSSMANN-FOLD SUPERFAMILY PROTEIN"/>
    <property type="match status" value="1"/>
</dbReference>
<comment type="similarity">
    <text evidence="1">Belongs to the Gfo/Idh/MocA family.</text>
</comment>
<dbReference type="EMBL" id="CAMXCT030006678">
    <property type="protein sequence ID" value="CAL4805449.1"/>
    <property type="molecule type" value="Genomic_DNA"/>
</dbReference>
<evidence type="ECO:0000259" key="3">
    <source>
        <dbReference type="Pfam" id="PF22725"/>
    </source>
</evidence>
<dbReference type="InterPro" id="IPR055170">
    <property type="entry name" value="GFO_IDH_MocA-like_dom"/>
</dbReference>
<dbReference type="AlphaFoldDB" id="A0A9P1GNN6"/>
<dbReference type="SUPFAM" id="SSF55347">
    <property type="entry name" value="Glyceraldehyde-3-phosphate dehydrogenase-like, C-terminal domain"/>
    <property type="match status" value="1"/>
</dbReference>
<gene>
    <name evidence="4" type="ORF">C1SCF055_LOCUS42732</name>
</gene>
<evidence type="ECO:0000313" key="4">
    <source>
        <dbReference type="EMBL" id="CAI4018137.1"/>
    </source>
</evidence>
<name>A0A9P1GNN6_9DINO</name>
<dbReference type="Pfam" id="PF22725">
    <property type="entry name" value="GFO_IDH_MocA_C3"/>
    <property type="match status" value="1"/>
</dbReference>
<dbReference type="EMBL" id="CAMXCT020006678">
    <property type="protein sequence ID" value="CAL1171512.1"/>
    <property type="molecule type" value="Genomic_DNA"/>
</dbReference>
<evidence type="ECO:0000259" key="2">
    <source>
        <dbReference type="Pfam" id="PF01408"/>
    </source>
</evidence>
<dbReference type="PANTHER" id="PTHR42840">
    <property type="entry name" value="NAD(P)-BINDING ROSSMANN-FOLD SUPERFAMILY PROTEIN-RELATED"/>
    <property type="match status" value="1"/>
</dbReference>
<dbReference type="OrthoDB" id="64915at2759"/>
<comment type="caution">
    <text evidence="4">The sequence shown here is derived from an EMBL/GenBank/DDBJ whole genome shotgun (WGS) entry which is preliminary data.</text>
</comment>
<reference evidence="4" key="1">
    <citation type="submission" date="2022-10" db="EMBL/GenBank/DDBJ databases">
        <authorList>
            <person name="Chen Y."/>
            <person name="Dougan E. K."/>
            <person name="Chan C."/>
            <person name="Rhodes N."/>
            <person name="Thang M."/>
        </authorList>
    </citation>
    <scope>NUCLEOTIDE SEQUENCE</scope>
</reference>
<dbReference type="Pfam" id="PF01408">
    <property type="entry name" value="GFO_IDH_MocA"/>
    <property type="match status" value="1"/>
</dbReference>
<dbReference type="EMBL" id="CAMXCT010006678">
    <property type="protein sequence ID" value="CAI4018137.1"/>
    <property type="molecule type" value="Genomic_DNA"/>
</dbReference>
<dbReference type="Proteomes" id="UP001152797">
    <property type="component" value="Unassembled WGS sequence"/>
</dbReference>
<dbReference type="GO" id="GO:0000166">
    <property type="term" value="F:nucleotide binding"/>
    <property type="evidence" value="ECO:0007669"/>
    <property type="project" value="InterPro"/>
</dbReference>
<feature type="domain" description="Gfo/Idh/MocA-like oxidoreductase N-terminal" evidence="2">
    <location>
        <begin position="9"/>
        <end position="131"/>
    </location>
</feature>
<proteinExistence type="inferred from homology"/>
<dbReference type="GO" id="GO:0005737">
    <property type="term" value="C:cytoplasm"/>
    <property type="evidence" value="ECO:0007669"/>
    <property type="project" value="TreeGrafter"/>
</dbReference>
<evidence type="ECO:0000313" key="5">
    <source>
        <dbReference type="EMBL" id="CAL4805449.1"/>
    </source>
</evidence>
<evidence type="ECO:0000256" key="1">
    <source>
        <dbReference type="ARBA" id="ARBA00010928"/>
    </source>
</evidence>
<accession>A0A9P1GNN6</accession>
<sequence>MTEATQAPLRVAAVGCGVVWRHHLQAVLEMQPRLISYSAVVEPDALRRAAALKALDGQGAPARSFATLMEAIEADPDRTLFEAVDIMVPNVGNLHEHVAREAQNAGRHVLLEKPISVCIASGERILQAQPPEKVLMVAENAQYWREVLLVQRLIHQGQLGDLLSVRAKCWESAHPALNEWAADGSYDAGSFIADAAEGFVFDSGLHWLRPLRMFLGKAVRVSAVAGRSLLQMRGPSMTQALICFESGVTAIFEAILAPGAISEQPFFCIQGTKAEVQIDGFAGGARLFTIQDGKMIEEDLNGEFSGAIGWDTGYAGEMLDFAQAVLHQKTPEAGAAEALEDLRLMLALMKAAKSGQWEDVDQVDSLLSMEALQLEL</sequence>
<dbReference type="GO" id="GO:0006740">
    <property type="term" value="P:NADPH regeneration"/>
    <property type="evidence" value="ECO:0007669"/>
    <property type="project" value="TreeGrafter"/>
</dbReference>
<dbReference type="Gene3D" id="3.40.50.720">
    <property type="entry name" value="NAD(P)-binding Rossmann-like Domain"/>
    <property type="match status" value="1"/>
</dbReference>
<dbReference type="Gene3D" id="3.30.360.10">
    <property type="entry name" value="Dihydrodipicolinate Reductase, domain 2"/>
    <property type="match status" value="1"/>
</dbReference>
<dbReference type="InterPro" id="IPR036291">
    <property type="entry name" value="NAD(P)-bd_dom_sf"/>
</dbReference>
<dbReference type="GO" id="GO:0016491">
    <property type="term" value="F:oxidoreductase activity"/>
    <property type="evidence" value="ECO:0007669"/>
    <property type="project" value="TreeGrafter"/>
</dbReference>
<protein>
    <submittedName>
        <fullName evidence="5">Gfo/Idh/MocA family oxidoreductase</fullName>
    </submittedName>
</protein>
<reference evidence="5 6" key="2">
    <citation type="submission" date="2024-05" db="EMBL/GenBank/DDBJ databases">
        <authorList>
            <person name="Chen Y."/>
            <person name="Shah S."/>
            <person name="Dougan E. K."/>
            <person name="Thang M."/>
            <person name="Chan C."/>
        </authorList>
    </citation>
    <scope>NUCLEOTIDE SEQUENCE [LARGE SCALE GENOMIC DNA]</scope>
</reference>